<dbReference type="KEGG" id="vg:55632731"/>
<name>A0A1V0E770_9CAUD</name>
<sequence>MVRPEPKFKVGQTVQDTLSGRLKTITVAQYQAIDGIAQWCYSFDSLGWYFYPEDELEAV</sequence>
<evidence type="ECO:0000313" key="1">
    <source>
        <dbReference type="EMBL" id="ARB12742.1"/>
    </source>
</evidence>
<dbReference type="EMBL" id="KY652726">
    <property type="protein sequence ID" value="ARB12742.1"/>
    <property type="molecule type" value="Genomic_DNA"/>
</dbReference>
<dbReference type="Proteomes" id="UP000221691">
    <property type="component" value="Segment"/>
</dbReference>
<dbReference type="RefSeq" id="YP_009832745.1">
    <property type="nucleotide sequence ID" value="NC_048656.1"/>
</dbReference>
<protein>
    <submittedName>
        <fullName evidence="1">Uncharacterized protein</fullName>
    </submittedName>
</protein>
<accession>A0A1V0E770</accession>
<gene>
    <name evidence="1" type="ORF">BIS47_238</name>
</gene>
<keyword evidence="2" id="KW-1185">Reference proteome</keyword>
<proteinExistence type="predicted"/>
<reference evidence="1 2" key="1">
    <citation type="submission" date="2017-02" db="EMBL/GenBank/DDBJ databases">
        <title>Genome sequencing and assembly of Klebsiella pneumoniae phages.</title>
        <authorList>
            <person name="Labudda L."/>
            <person name="Strapagiel D."/>
            <person name="Karczewska-Golec J."/>
            <person name="Golec P."/>
        </authorList>
    </citation>
    <scope>NUCLEOTIDE SEQUENCE [LARGE SCALE GENOMIC DNA]</scope>
</reference>
<evidence type="ECO:0000313" key="2">
    <source>
        <dbReference type="Proteomes" id="UP000221691"/>
    </source>
</evidence>
<organism evidence="1 2">
    <name type="scientific">Klebsiella phage vB_KpnM_BIS47</name>
    <dbReference type="NCBI Taxonomy" id="1907784"/>
    <lineage>
        <taxon>Viruses</taxon>
        <taxon>Duplodnaviria</taxon>
        <taxon>Heunggongvirae</taxon>
        <taxon>Uroviricota</taxon>
        <taxon>Caudoviricetes</taxon>
        <taxon>Vequintavirinae</taxon>
        <taxon>Mydovirus</taxon>
        <taxon>Mydovirus BIS47</taxon>
    </lineage>
</organism>
<dbReference type="GeneID" id="55632731"/>